<protein>
    <submittedName>
        <fullName evidence="2">Uncharacterized protein</fullName>
    </submittedName>
</protein>
<sequence>MIREVFWMSGEVGAHLVEDRGHNLGASARTGLISSNNMFELKDIKAARLWMLPPAVMEVAIELLWEDRLAHPQWPHVFCVPRLMTHMWRRDLGKNADVFFLVPAGALFWGATQFEPLIVAIVFPLAHVRDYRGPWSVKETNWGPQYEHALGVGFKPHTGRPGPSSGGGDREVGGPTGRDTGDPGQLHVLDGPLPRVFDAPEEGSRALLRELLAQAGEFPPVQGCLCYRELVTNNFPRLDDLQNGSDLEVDLAYTKNRYRCARNGDHLMGVPFECNLCSFRNTVGRDPVKGDDRDHFTLMAIRRVLLDTMWAREPDTVTSNWSRSKRDYEMAVNNLSLDYRTILPVLGNPTVGDRVGLGIALTMVLASLRPGKHSSNMQFDTIRKTQTWYANAYDAGEKYSCETVVGLDQKKQYVSTGHTFGKWFSHFMRGTRLQMGMVRRQNKALTSRLVLGVCAEAERIWMQARTESKRIEMEDAVCFMLLAFGAGLRGEEVPLVSLEGLIHFWEETRRAAEDERFLMVTLSGRFKGEVDSRWHMIPIKDKTHSRIPFNLWMERIMHRRVNRQHRTKGWLFETRTGARAKFGRYDAMF</sequence>
<dbReference type="Proteomes" id="UP001530377">
    <property type="component" value="Unassembled WGS sequence"/>
</dbReference>
<evidence type="ECO:0000313" key="2">
    <source>
        <dbReference type="EMBL" id="KAL3816764.1"/>
    </source>
</evidence>
<comment type="caution">
    <text evidence="2">The sequence shown here is derived from an EMBL/GenBank/DDBJ whole genome shotgun (WGS) entry which is preliminary data.</text>
</comment>
<organism evidence="2 3">
    <name type="scientific">Cyclostephanos tholiformis</name>
    <dbReference type="NCBI Taxonomy" id="382380"/>
    <lineage>
        <taxon>Eukaryota</taxon>
        <taxon>Sar</taxon>
        <taxon>Stramenopiles</taxon>
        <taxon>Ochrophyta</taxon>
        <taxon>Bacillariophyta</taxon>
        <taxon>Coscinodiscophyceae</taxon>
        <taxon>Thalassiosirophycidae</taxon>
        <taxon>Stephanodiscales</taxon>
        <taxon>Stephanodiscaceae</taxon>
        <taxon>Cyclostephanos</taxon>
    </lineage>
</organism>
<evidence type="ECO:0000256" key="1">
    <source>
        <dbReference type="SAM" id="MobiDB-lite"/>
    </source>
</evidence>
<accession>A0ABD3RWZ7</accession>
<reference evidence="2 3" key="1">
    <citation type="submission" date="2024-10" db="EMBL/GenBank/DDBJ databases">
        <title>Updated reference genomes for cyclostephanoid diatoms.</title>
        <authorList>
            <person name="Roberts W.R."/>
            <person name="Alverson A.J."/>
        </authorList>
    </citation>
    <scope>NUCLEOTIDE SEQUENCE [LARGE SCALE GENOMIC DNA]</scope>
    <source>
        <strain evidence="2 3">AJA228-03</strain>
    </source>
</reference>
<feature type="region of interest" description="Disordered" evidence="1">
    <location>
        <begin position="153"/>
        <end position="193"/>
    </location>
</feature>
<name>A0ABD3RWZ7_9STRA</name>
<evidence type="ECO:0000313" key="3">
    <source>
        <dbReference type="Proteomes" id="UP001530377"/>
    </source>
</evidence>
<dbReference type="EMBL" id="JALLPB020000133">
    <property type="protein sequence ID" value="KAL3816764.1"/>
    <property type="molecule type" value="Genomic_DNA"/>
</dbReference>
<gene>
    <name evidence="2" type="ORF">ACHAXA_006335</name>
</gene>
<keyword evidence="3" id="KW-1185">Reference proteome</keyword>
<dbReference type="AlphaFoldDB" id="A0ABD3RWZ7"/>
<proteinExistence type="predicted"/>